<dbReference type="PANTHER" id="PTHR10744">
    <property type="entry name" value="40S RIBOSOMAL PROTEIN S11 FAMILY MEMBER"/>
    <property type="match status" value="1"/>
</dbReference>
<dbReference type="AlphaFoldDB" id="A0A229FVG3"/>
<dbReference type="InterPro" id="IPR000266">
    <property type="entry name" value="Ribosomal_uS17"/>
</dbReference>
<dbReference type="OrthoDB" id="9811714at2"/>
<evidence type="ECO:0000256" key="1">
    <source>
        <dbReference type="ARBA" id="ARBA00010254"/>
    </source>
</evidence>
<comment type="caution">
    <text evidence="8">The sequence shown here is derived from an EMBL/GenBank/DDBJ whole genome shotgun (WGS) entry which is preliminary data.</text>
</comment>
<comment type="similarity">
    <text evidence="1 6 7">Belongs to the universal ribosomal protein uS17 family.</text>
</comment>
<dbReference type="PROSITE" id="PS00056">
    <property type="entry name" value="RIBOSOMAL_S17"/>
    <property type="match status" value="1"/>
</dbReference>
<reference evidence="8 9" key="1">
    <citation type="submission" date="2017-06" db="EMBL/GenBank/DDBJ databases">
        <title>Reclassification of a Polynucleobacter cosmopolitanus strain isolated from tropical Lake Victoria as Polynucleobacter victoriensis comb. nov.</title>
        <authorList>
            <person name="Hahn M.W."/>
        </authorList>
    </citation>
    <scope>NUCLEOTIDE SEQUENCE [LARGE SCALE GENOMIC DNA]</scope>
    <source>
        <strain evidence="8 9">MWH-MoIso2</strain>
    </source>
</reference>
<sequence>MTETTKKSLRRTLIGRVVSDKMQKTVTVLVERRVKHPLYGKYVAKSKKYHAHDETNQYKDGDTVEISESKPISRSKSWVVTRLVEAAKAA</sequence>
<dbReference type="GO" id="GO:0022627">
    <property type="term" value="C:cytosolic small ribosomal subunit"/>
    <property type="evidence" value="ECO:0007669"/>
    <property type="project" value="UniProtKB-UniRule"/>
</dbReference>
<dbReference type="GO" id="GO:0006412">
    <property type="term" value="P:translation"/>
    <property type="evidence" value="ECO:0007669"/>
    <property type="project" value="UniProtKB-UniRule"/>
</dbReference>
<dbReference type="NCBIfam" id="TIGR03635">
    <property type="entry name" value="uS17_bact"/>
    <property type="match status" value="1"/>
</dbReference>
<dbReference type="PRINTS" id="PR00973">
    <property type="entry name" value="RIBOSOMALS17"/>
</dbReference>
<dbReference type="InterPro" id="IPR012340">
    <property type="entry name" value="NA-bd_OB-fold"/>
</dbReference>
<dbReference type="GO" id="GO:0003735">
    <property type="term" value="F:structural constituent of ribosome"/>
    <property type="evidence" value="ECO:0007669"/>
    <property type="project" value="UniProtKB-UniRule"/>
</dbReference>
<dbReference type="NCBIfam" id="NF004123">
    <property type="entry name" value="PRK05610.1"/>
    <property type="match status" value="1"/>
</dbReference>
<organism evidence="8 9">
    <name type="scientific">Polynucleobacter cosmopolitanus</name>
    <dbReference type="NCBI Taxonomy" id="351345"/>
    <lineage>
        <taxon>Bacteria</taxon>
        <taxon>Pseudomonadati</taxon>
        <taxon>Pseudomonadota</taxon>
        <taxon>Betaproteobacteria</taxon>
        <taxon>Burkholderiales</taxon>
        <taxon>Burkholderiaceae</taxon>
        <taxon>Polynucleobacter</taxon>
    </lineage>
</organism>
<dbReference type="InterPro" id="IPR019984">
    <property type="entry name" value="Ribosomal_uS17_bact/chlr"/>
</dbReference>
<evidence type="ECO:0000313" key="8">
    <source>
        <dbReference type="EMBL" id="OXL15965.1"/>
    </source>
</evidence>
<comment type="function">
    <text evidence="6">One of the primary rRNA binding proteins, it binds specifically to the 5'-end of 16S ribosomal RNA.</text>
</comment>
<dbReference type="PANTHER" id="PTHR10744:SF1">
    <property type="entry name" value="SMALL RIBOSOMAL SUBUNIT PROTEIN US17M"/>
    <property type="match status" value="1"/>
</dbReference>
<evidence type="ECO:0000256" key="6">
    <source>
        <dbReference type="HAMAP-Rule" id="MF_01345"/>
    </source>
</evidence>
<name>A0A229FVG3_9BURK</name>
<comment type="subunit">
    <text evidence="6">Part of the 30S ribosomal subunit.</text>
</comment>
<evidence type="ECO:0000256" key="3">
    <source>
        <dbReference type="ARBA" id="ARBA00022884"/>
    </source>
</evidence>
<keyword evidence="4 6" id="KW-0689">Ribosomal protein</keyword>
<dbReference type="Pfam" id="PF00366">
    <property type="entry name" value="Ribosomal_S17"/>
    <property type="match status" value="1"/>
</dbReference>
<keyword evidence="9" id="KW-1185">Reference proteome</keyword>
<evidence type="ECO:0000313" key="9">
    <source>
        <dbReference type="Proteomes" id="UP000215188"/>
    </source>
</evidence>
<keyword evidence="3 6" id="KW-0694">RNA-binding</keyword>
<dbReference type="EMBL" id="NJGG01000001">
    <property type="protein sequence ID" value="OXL15965.1"/>
    <property type="molecule type" value="Genomic_DNA"/>
</dbReference>
<dbReference type="InterPro" id="IPR019979">
    <property type="entry name" value="Ribosomal_uS17_CS"/>
</dbReference>
<dbReference type="Proteomes" id="UP000215188">
    <property type="component" value="Unassembled WGS sequence"/>
</dbReference>
<gene>
    <name evidence="6" type="primary">rpsQ</name>
    <name evidence="8" type="ORF">AOC33_02420</name>
</gene>
<dbReference type="SUPFAM" id="SSF50249">
    <property type="entry name" value="Nucleic acid-binding proteins"/>
    <property type="match status" value="1"/>
</dbReference>
<evidence type="ECO:0000256" key="5">
    <source>
        <dbReference type="ARBA" id="ARBA00023274"/>
    </source>
</evidence>
<dbReference type="CDD" id="cd00364">
    <property type="entry name" value="Ribosomal_uS17"/>
    <property type="match status" value="1"/>
</dbReference>
<protein>
    <recommendedName>
        <fullName evidence="6">Small ribosomal subunit protein uS17</fullName>
    </recommendedName>
</protein>
<proteinExistence type="inferred from homology"/>
<dbReference type="GO" id="GO:0019843">
    <property type="term" value="F:rRNA binding"/>
    <property type="evidence" value="ECO:0007669"/>
    <property type="project" value="UniProtKB-UniRule"/>
</dbReference>
<accession>A0A229FVG3</accession>
<evidence type="ECO:0000256" key="4">
    <source>
        <dbReference type="ARBA" id="ARBA00022980"/>
    </source>
</evidence>
<keyword evidence="5 6" id="KW-0687">Ribonucleoprotein</keyword>
<evidence type="ECO:0000256" key="2">
    <source>
        <dbReference type="ARBA" id="ARBA00022730"/>
    </source>
</evidence>
<dbReference type="Gene3D" id="2.40.50.140">
    <property type="entry name" value="Nucleic acid-binding proteins"/>
    <property type="match status" value="1"/>
</dbReference>
<evidence type="ECO:0000256" key="7">
    <source>
        <dbReference type="RuleBase" id="RU003872"/>
    </source>
</evidence>
<dbReference type="RefSeq" id="WP_089514998.1">
    <property type="nucleotide sequence ID" value="NZ_NJGG01000001.1"/>
</dbReference>
<keyword evidence="2 6" id="KW-0699">rRNA-binding</keyword>
<dbReference type="HAMAP" id="MF_01345_B">
    <property type="entry name" value="Ribosomal_uS17_B"/>
    <property type="match status" value="1"/>
</dbReference>